<keyword evidence="8" id="KW-0964">Secreted</keyword>
<keyword evidence="5 8" id="KW-0326">Glycosidase</keyword>
<keyword evidence="8" id="KW-0961">Cell wall biogenesis/degradation</keyword>
<dbReference type="PROSITE" id="PS51762">
    <property type="entry name" value="GH16_2"/>
    <property type="match status" value="1"/>
</dbReference>
<evidence type="ECO:0000259" key="10">
    <source>
        <dbReference type="PROSITE" id="PS51762"/>
    </source>
</evidence>
<dbReference type="STRING" id="4555.A0A368RYW5"/>
<evidence type="ECO:0000256" key="8">
    <source>
        <dbReference type="RuleBase" id="RU361120"/>
    </source>
</evidence>
<dbReference type="GO" id="GO:0042546">
    <property type="term" value="P:cell wall biogenesis"/>
    <property type="evidence" value="ECO:0007669"/>
    <property type="project" value="InterPro"/>
</dbReference>
<dbReference type="InterPro" id="IPR008263">
    <property type="entry name" value="GH16_AS"/>
</dbReference>
<proteinExistence type="inferred from homology"/>
<evidence type="ECO:0000256" key="7">
    <source>
        <dbReference type="PIRSR" id="PIRSR005604-2"/>
    </source>
</evidence>
<dbReference type="EMBL" id="CM003534">
    <property type="protein sequence ID" value="RCV35273.1"/>
    <property type="molecule type" value="Genomic_DNA"/>
</dbReference>
<keyword evidence="4" id="KW-0325">Glycoprotein</keyword>
<dbReference type="GO" id="GO:0004553">
    <property type="term" value="F:hydrolase activity, hydrolyzing O-glycosyl compounds"/>
    <property type="evidence" value="ECO:0007669"/>
    <property type="project" value="InterPro"/>
</dbReference>
<dbReference type="InterPro" id="IPR013320">
    <property type="entry name" value="ConA-like_dom_sf"/>
</dbReference>
<comment type="function">
    <text evidence="8">Catalyzes xyloglucan endohydrolysis (XEH) and/or endotransglycosylation (XET). Cleaves and religates xyloglucan polymers, an essential constituent of the primary cell wall, and thereby participates in cell wall construction of growing tissues.</text>
</comment>
<dbReference type="InterPro" id="IPR016455">
    <property type="entry name" value="XTH"/>
</dbReference>
<dbReference type="InterPro" id="IPR010713">
    <property type="entry name" value="XET_C"/>
</dbReference>
<evidence type="ECO:0000256" key="1">
    <source>
        <dbReference type="ARBA" id="ARBA00022679"/>
    </source>
</evidence>
<evidence type="ECO:0000256" key="2">
    <source>
        <dbReference type="ARBA" id="ARBA00022801"/>
    </source>
</evidence>
<dbReference type="GO" id="GO:0010411">
    <property type="term" value="P:xyloglucan metabolic process"/>
    <property type="evidence" value="ECO:0007669"/>
    <property type="project" value="InterPro"/>
</dbReference>
<evidence type="ECO:0000256" key="3">
    <source>
        <dbReference type="ARBA" id="ARBA00023157"/>
    </source>
</evidence>
<dbReference type="GO" id="GO:0048046">
    <property type="term" value="C:apoplast"/>
    <property type="evidence" value="ECO:0007669"/>
    <property type="project" value="UniProtKB-SubCell"/>
</dbReference>
<feature type="non-terminal residue" evidence="11">
    <location>
        <position position="1"/>
    </location>
</feature>
<keyword evidence="8" id="KW-0052">Apoplast</keyword>
<dbReference type="PIRSF" id="PIRSF005604">
    <property type="entry name" value="XET"/>
    <property type="match status" value="1"/>
</dbReference>
<dbReference type="GO" id="GO:0016762">
    <property type="term" value="F:xyloglucan:xyloglucosyl transferase activity"/>
    <property type="evidence" value="ECO:0007669"/>
    <property type="project" value="UniProtKB-EC"/>
</dbReference>
<feature type="region of interest" description="Disordered" evidence="9">
    <location>
        <begin position="1"/>
        <end position="28"/>
    </location>
</feature>
<gene>
    <name evidence="11" type="ORF">SETIT_7G227600v2</name>
</gene>
<dbReference type="OrthoDB" id="4781at2759"/>
<feature type="active site" description="Nucleophile" evidence="6">
    <location>
        <position position="88"/>
    </location>
</feature>
<evidence type="ECO:0000256" key="6">
    <source>
        <dbReference type="PIRSR" id="PIRSR005604-1"/>
    </source>
</evidence>
<organism evidence="11">
    <name type="scientific">Setaria italica</name>
    <name type="common">Foxtail millet</name>
    <name type="synonym">Panicum italicum</name>
    <dbReference type="NCBI Taxonomy" id="4555"/>
    <lineage>
        <taxon>Eukaryota</taxon>
        <taxon>Viridiplantae</taxon>
        <taxon>Streptophyta</taxon>
        <taxon>Embryophyta</taxon>
        <taxon>Tracheophyta</taxon>
        <taxon>Spermatophyta</taxon>
        <taxon>Magnoliopsida</taxon>
        <taxon>Liliopsida</taxon>
        <taxon>Poales</taxon>
        <taxon>Poaceae</taxon>
        <taxon>PACMAD clade</taxon>
        <taxon>Panicoideae</taxon>
        <taxon>Panicodae</taxon>
        <taxon>Paniceae</taxon>
        <taxon>Cenchrinae</taxon>
        <taxon>Setaria</taxon>
    </lineage>
</organism>
<comment type="similarity">
    <text evidence="8">Belongs to the glycosyl hydrolase 16 family.</text>
</comment>
<reference evidence="11" key="2">
    <citation type="submission" date="2015-07" db="EMBL/GenBank/DDBJ databases">
        <authorList>
            <person name="Noorani M."/>
        </authorList>
    </citation>
    <scope>NUCLEOTIDE SEQUENCE</scope>
    <source>
        <strain evidence="11">Yugu1</strain>
    </source>
</reference>
<feature type="compositionally biased region" description="Basic and acidic residues" evidence="9">
    <location>
        <begin position="1"/>
        <end position="12"/>
    </location>
</feature>
<dbReference type="InterPro" id="IPR044791">
    <property type="entry name" value="Beta-glucanase/XTH"/>
</dbReference>
<keyword evidence="2 8" id="KW-0378">Hydrolase</keyword>
<keyword evidence="3" id="KW-1015">Disulfide bond</keyword>
<feature type="domain" description="GH16" evidence="10">
    <location>
        <begin position="1"/>
        <end position="202"/>
    </location>
</feature>
<dbReference type="Pfam" id="PF06955">
    <property type="entry name" value="XET_C"/>
    <property type="match status" value="1"/>
</dbReference>
<feature type="active site" description="Proton donor" evidence="6">
    <location>
        <position position="92"/>
    </location>
</feature>
<reference evidence="11" key="1">
    <citation type="journal article" date="2012" name="Nat. Biotechnol.">
        <title>Reference genome sequence of the model plant Setaria.</title>
        <authorList>
            <person name="Bennetzen J.L."/>
            <person name="Schmutz J."/>
            <person name="Wang H."/>
            <person name="Percifield R."/>
            <person name="Hawkins J."/>
            <person name="Pontaroli A.C."/>
            <person name="Estep M."/>
            <person name="Feng L."/>
            <person name="Vaughn J.N."/>
            <person name="Grimwood J."/>
            <person name="Jenkins J."/>
            <person name="Barry K."/>
            <person name="Lindquist E."/>
            <person name="Hellsten U."/>
            <person name="Deshpande S."/>
            <person name="Wang X."/>
            <person name="Wu X."/>
            <person name="Mitros T."/>
            <person name="Triplett J."/>
            <person name="Yang X."/>
            <person name="Ye C.Y."/>
            <person name="Mauro-Herrera M."/>
            <person name="Wang L."/>
            <person name="Li P."/>
            <person name="Sharma M."/>
            <person name="Sharma R."/>
            <person name="Ronald P.C."/>
            <person name="Panaud O."/>
            <person name="Kellogg E.A."/>
            <person name="Brutnell T.P."/>
            <person name="Doust A.N."/>
            <person name="Tuskan G.A."/>
            <person name="Rokhsar D."/>
            <person name="Devos K.M."/>
        </authorList>
    </citation>
    <scope>NUCLEOTIDE SEQUENCE [LARGE SCALE GENOMIC DNA]</scope>
    <source>
        <strain evidence="11">Yugu1</strain>
    </source>
</reference>
<dbReference type="PANTHER" id="PTHR31062">
    <property type="entry name" value="XYLOGLUCAN ENDOTRANSGLUCOSYLASE/HYDROLASE PROTEIN 8-RELATED"/>
    <property type="match status" value="1"/>
</dbReference>
<dbReference type="Gene3D" id="2.60.120.200">
    <property type="match status" value="1"/>
</dbReference>
<keyword evidence="8" id="KW-0134">Cell wall</keyword>
<dbReference type="AlphaFoldDB" id="A0A368RYW5"/>
<dbReference type="Pfam" id="PF00722">
    <property type="entry name" value="Glyco_hydro_16"/>
    <property type="match status" value="1"/>
</dbReference>
<dbReference type="PRINTS" id="PR00737">
    <property type="entry name" value="GLHYDRLASE16"/>
</dbReference>
<evidence type="ECO:0000256" key="5">
    <source>
        <dbReference type="ARBA" id="ARBA00023295"/>
    </source>
</evidence>
<dbReference type="InterPro" id="IPR000757">
    <property type="entry name" value="Beta-glucanase-like"/>
</dbReference>
<keyword evidence="1 8" id="KW-0808">Transferase</keyword>
<evidence type="ECO:0000256" key="4">
    <source>
        <dbReference type="ARBA" id="ARBA00023180"/>
    </source>
</evidence>
<feature type="glycosylation site" description="N-linked (GlcNAc...) asparagine" evidence="7">
    <location>
        <position position="96"/>
    </location>
</feature>
<dbReference type="InterPro" id="IPR008264">
    <property type="entry name" value="Beta_glucanase"/>
</dbReference>
<dbReference type="CDD" id="cd02176">
    <property type="entry name" value="GH16_XET"/>
    <property type="match status" value="1"/>
</dbReference>
<comment type="subcellular location">
    <subcellularLocation>
        <location evidence="8">Secreted</location>
        <location evidence="8">Cell wall</location>
    </subcellularLocation>
    <subcellularLocation>
        <location evidence="8">Secreted</location>
        <location evidence="8">Extracellular space</location>
        <location evidence="8">Apoplast</location>
    </subcellularLocation>
</comment>
<protein>
    <recommendedName>
        <fullName evidence="8">Xyloglucan endotransglucosylase/hydrolase</fullName>
        <ecNumber evidence="8">2.4.1.207</ecNumber>
    </recommendedName>
</protein>
<accession>A0A368RYW5</accession>
<dbReference type="PROSITE" id="PS01034">
    <property type="entry name" value="GH16_1"/>
    <property type="match status" value="1"/>
</dbReference>
<evidence type="ECO:0000313" key="11">
    <source>
        <dbReference type="EMBL" id="RCV35273.1"/>
    </source>
</evidence>
<dbReference type="SUPFAM" id="SSF49899">
    <property type="entry name" value="Concanavalin A-like lectins/glucanases"/>
    <property type="match status" value="1"/>
</dbReference>
<name>A0A368RYW5_SETIT</name>
<dbReference type="EC" id="2.4.1.207" evidence="8"/>
<comment type="PTM">
    <text evidence="8">Contains at least one intrachain disulfide bond essential for its enzymatic activity.</text>
</comment>
<sequence>NRRAPLKADRSCNSRTCGGTPRQGRRRRRRQLVTLTLDNSSGSGASGFQSKDQFLFGEFSMEMKLVPGESAGTVATFYLTSEGDAHDEIDFEFLGNVSGEPYVMHTNVFAQGRGNREQEFYLWFDPTADFHNYTLLWNPHNIIWSVDGVPVRVFRNHEPAGVPYLSGQAMRVHGSLWNGESWATEGGRVKTNWSAAPFVTSYGGYASSACVVPASGGGGCPPNASSSPGDAGAWMGRQLGPEGVAWAREKYMIYDYCDDRWRFRQGPPAECNLDRLG</sequence>
<dbReference type="GO" id="GO:0071555">
    <property type="term" value="P:cell wall organization"/>
    <property type="evidence" value="ECO:0007669"/>
    <property type="project" value="UniProtKB-KW"/>
</dbReference>
<evidence type="ECO:0000256" key="9">
    <source>
        <dbReference type="SAM" id="MobiDB-lite"/>
    </source>
</evidence>